<evidence type="ECO:0000256" key="3">
    <source>
        <dbReference type="SAM" id="MobiDB-lite"/>
    </source>
</evidence>
<accession>A0ABD3Q252</accession>
<reference evidence="5 6" key="1">
    <citation type="submission" date="2024-10" db="EMBL/GenBank/DDBJ databases">
        <title>Updated reference genomes for cyclostephanoid diatoms.</title>
        <authorList>
            <person name="Roberts W.R."/>
            <person name="Alverson A.J."/>
        </authorList>
    </citation>
    <scope>NUCLEOTIDE SEQUENCE [LARGE SCALE GENOMIC DNA]</scope>
    <source>
        <strain evidence="5 6">AJA010-31</strain>
    </source>
</reference>
<evidence type="ECO:0000313" key="5">
    <source>
        <dbReference type="EMBL" id="KAL3794087.1"/>
    </source>
</evidence>
<keyword evidence="2" id="KW-0175">Coiled coil</keyword>
<name>A0ABD3Q252_9STRA</name>
<evidence type="ECO:0000259" key="4">
    <source>
        <dbReference type="Pfam" id="PF04111"/>
    </source>
</evidence>
<sequence>MAESTTAPRFCSICTHQPSSKSSSSNGNISSPVKSGAREFNNRLDTSFVNVPYSPPTASCRDWHGSEMYEITRRMEKMLAAIDDMGGINDESDRVSEQYYCKSCLDRIADALDEHSSILTSECRTYDEAATREEERVDSITGAVSKLANNFNVDSAVDEENAVEWALDQFNLEIQALTQACKEQTNEIEMLKSLMQEQVQRSKVISSQEENAFHELNALDRDAYNFTEESHHIGNMCSSVFTEIDSLSRVKLISIPFHIDASQNGRYPLINNLRLAYRTNEKANLNREEINAAWVQAAQLVAFTCGLYPNFHSSLIRIIPLSYPCAKIQMLTTPSDGDVKSKHVYNLGWDLQAGADDKNHIPTISLVAFLSLFSELASHISSASNYEAPPFEMTRYSIDGADVTKLLDTDPAWSSVVYCIARNLHWLSKLPVNGPCIL</sequence>
<dbReference type="EMBL" id="JALLPJ020000371">
    <property type="protein sequence ID" value="KAL3794087.1"/>
    <property type="molecule type" value="Genomic_DNA"/>
</dbReference>
<dbReference type="PANTHER" id="PTHR12768:SF4">
    <property type="entry name" value="BECLIN-1"/>
    <property type="match status" value="1"/>
</dbReference>
<feature type="coiled-coil region" evidence="2">
    <location>
        <begin position="167"/>
        <end position="201"/>
    </location>
</feature>
<evidence type="ECO:0000313" key="6">
    <source>
        <dbReference type="Proteomes" id="UP001530400"/>
    </source>
</evidence>
<dbReference type="GO" id="GO:0006914">
    <property type="term" value="P:autophagy"/>
    <property type="evidence" value="ECO:0007669"/>
    <property type="project" value="UniProtKB-ARBA"/>
</dbReference>
<dbReference type="Proteomes" id="UP001530400">
    <property type="component" value="Unassembled WGS sequence"/>
</dbReference>
<dbReference type="PANTHER" id="PTHR12768">
    <property type="entry name" value="BECLIN 1"/>
    <property type="match status" value="1"/>
</dbReference>
<dbReference type="InterPro" id="IPR040455">
    <property type="entry name" value="Atg6_BARA"/>
</dbReference>
<keyword evidence="6" id="KW-1185">Reference proteome</keyword>
<dbReference type="InterPro" id="IPR038274">
    <property type="entry name" value="Atg6/Beclin_C_sf"/>
</dbReference>
<comment type="caution">
    <text evidence="5">The sequence shown here is derived from an EMBL/GenBank/DDBJ whole genome shotgun (WGS) entry which is preliminary data.</text>
</comment>
<organism evidence="5 6">
    <name type="scientific">Cyclotella atomus</name>
    <dbReference type="NCBI Taxonomy" id="382360"/>
    <lineage>
        <taxon>Eukaryota</taxon>
        <taxon>Sar</taxon>
        <taxon>Stramenopiles</taxon>
        <taxon>Ochrophyta</taxon>
        <taxon>Bacillariophyta</taxon>
        <taxon>Coscinodiscophyceae</taxon>
        <taxon>Thalassiosirophycidae</taxon>
        <taxon>Stephanodiscales</taxon>
        <taxon>Stephanodiscaceae</taxon>
        <taxon>Cyclotella</taxon>
    </lineage>
</organism>
<dbReference type="Gene3D" id="1.10.418.40">
    <property type="entry name" value="Autophagy protein 6/Beclin 1"/>
    <property type="match status" value="1"/>
</dbReference>
<gene>
    <name evidence="5" type="ORF">ACHAWO_010938</name>
</gene>
<dbReference type="InterPro" id="IPR007243">
    <property type="entry name" value="Atg6/Beclin"/>
</dbReference>
<dbReference type="Pfam" id="PF04111">
    <property type="entry name" value="APG6"/>
    <property type="match status" value="1"/>
</dbReference>
<feature type="region of interest" description="Disordered" evidence="3">
    <location>
        <begin position="15"/>
        <end position="36"/>
    </location>
</feature>
<protein>
    <recommendedName>
        <fullName evidence="4">Atg6 BARA domain-containing protein</fullName>
    </recommendedName>
</protein>
<evidence type="ECO:0000256" key="1">
    <source>
        <dbReference type="ARBA" id="ARBA00005965"/>
    </source>
</evidence>
<proteinExistence type="inferred from homology"/>
<comment type="similarity">
    <text evidence="1">Belongs to the beclin family.</text>
</comment>
<dbReference type="AlphaFoldDB" id="A0ABD3Q252"/>
<evidence type="ECO:0000256" key="2">
    <source>
        <dbReference type="SAM" id="Coils"/>
    </source>
</evidence>
<feature type="compositionally biased region" description="Low complexity" evidence="3">
    <location>
        <begin position="18"/>
        <end position="35"/>
    </location>
</feature>
<feature type="domain" description="Atg6 BARA" evidence="4">
    <location>
        <begin position="248"/>
        <end position="428"/>
    </location>
</feature>